<evidence type="ECO:0000256" key="2">
    <source>
        <dbReference type="ARBA" id="ARBA00022935"/>
    </source>
</evidence>
<evidence type="ECO:0000313" key="8">
    <source>
        <dbReference type="Proteomes" id="UP001500841"/>
    </source>
</evidence>
<evidence type="ECO:0000313" key="7">
    <source>
        <dbReference type="EMBL" id="GAA4089816.1"/>
    </source>
</evidence>
<sequence length="481" mass="52236">MSTSKNSVQKVKIGLFGIGLDTYWEQFEGLEQRLRGYVDVVSNKLSAFDVEIVNPGLIDNAQKAFEAGKIFKREDVELIFLYVTTYALSSTVLPVVKKAKVPVVVLNLAPGAAIDYASFNNLDNRTQMTGEWLAYCSACPVPEIANVFKRSGIPFYQITGTLNDDPHVWQEVEEWVAAAKVANTMYNNTLGVMGNYYGGMLDIYSNLTLQCATFGGHIEIIEVDELSGLRKNISQGEINNKISTIHSWFDVQADCSAEEVTRAARTAVALDKLVDKYDLGSLAYYHKGSGNAVNEDTMSSVILGTSLLTGNHIPVAGEYEIKNVQAMKIMDSFGAGGSFTEYYAMDFNDDVVLMGHDGPCHPAIAEGKITVKPLQVYHGKVGKGLSVEMSVQHGPVTLLSVVETAGGKIILLIAEAESVPGPTLEIGNTNSRYKFAIGARNFVENWNSYGPAHHCAIGKGHIASKIIKLGNLLGLESVKVC</sequence>
<keyword evidence="2" id="KW-0054">Arabinose catabolism</keyword>
<evidence type="ECO:0000256" key="4">
    <source>
        <dbReference type="ARBA" id="ARBA00023235"/>
    </source>
</evidence>
<keyword evidence="5" id="KW-0119">Carbohydrate metabolism</keyword>
<dbReference type="InterPro" id="IPR003762">
    <property type="entry name" value="Lara_isomerase"/>
</dbReference>
<dbReference type="GO" id="GO:0016853">
    <property type="term" value="F:isomerase activity"/>
    <property type="evidence" value="ECO:0007669"/>
    <property type="project" value="UniProtKB-KW"/>
</dbReference>
<evidence type="ECO:0000256" key="1">
    <source>
        <dbReference type="ARBA" id="ARBA00022723"/>
    </source>
</evidence>
<proteinExistence type="predicted"/>
<dbReference type="PANTHER" id="PTHR38464:SF1">
    <property type="entry name" value="L-ARABINOSE ISOMERASE"/>
    <property type="match status" value="1"/>
</dbReference>
<dbReference type="InterPro" id="IPR004216">
    <property type="entry name" value="Fuc/Ara_isomerase_C"/>
</dbReference>
<dbReference type="RefSeq" id="WP_345101271.1">
    <property type="nucleotide sequence ID" value="NZ_BAABCV010000003.1"/>
</dbReference>
<dbReference type="Proteomes" id="UP001500841">
    <property type="component" value="Unassembled WGS sequence"/>
</dbReference>
<dbReference type="SUPFAM" id="SSF53743">
    <property type="entry name" value="FucI/AraA N-terminal and middle domains"/>
    <property type="match status" value="1"/>
</dbReference>
<dbReference type="CDD" id="cd00578">
    <property type="entry name" value="L-fuc_L-ara-isomerases"/>
    <property type="match status" value="1"/>
</dbReference>
<protein>
    <submittedName>
        <fullName evidence="7">L-arabinose isomerase</fullName>
    </submittedName>
</protein>
<keyword evidence="3" id="KW-0464">Manganese</keyword>
<keyword evidence="1" id="KW-0479">Metal-binding</keyword>
<comment type="caution">
    <text evidence="7">The sequence shown here is derived from an EMBL/GenBank/DDBJ whole genome shotgun (WGS) entry which is preliminary data.</text>
</comment>
<dbReference type="InterPro" id="IPR009015">
    <property type="entry name" value="Fucose_isomerase_N/cen_sf"/>
</dbReference>
<dbReference type="SUPFAM" id="SSF50443">
    <property type="entry name" value="FucI/AraA C-terminal domain-like"/>
    <property type="match status" value="1"/>
</dbReference>
<keyword evidence="4 7" id="KW-0413">Isomerase</keyword>
<gene>
    <name evidence="7" type="ORF">GCM10022392_09070</name>
</gene>
<evidence type="ECO:0000256" key="5">
    <source>
        <dbReference type="ARBA" id="ARBA00023277"/>
    </source>
</evidence>
<dbReference type="EMBL" id="BAABCV010000003">
    <property type="protein sequence ID" value="GAA4089816.1"/>
    <property type="molecule type" value="Genomic_DNA"/>
</dbReference>
<evidence type="ECO:0000256" key="3">
    <source>
        <dbReference type="ARBA" id="ARBA00023211"/>
    </source>
</evidence>
<dbReference type="InterPro" id="IPR024664">
    <property type="entry name" value="Ara_Isoase_C"/>
</dbReference>
<organism evidence="7 8">
    <name type="scientific">Mucilaginibacter panaciglaebae</name>
    <dbReference type="NCBI Taxonomy" id="502331"/>
    <lineage>
        <taxon>Bacteria</taxon>
        <taxon>Pseudomonadati</taxon>
        <taxon>Bacteroidota</taxon>
        <taxon>Sphingobacteriia</taxon>
        <taxon>Sphingobacteriales</taxon>
        <taxon>Sphingobacteriaceae</taxon>
        <taxon>Mucilaginibacter</taxon>
    </lineage>
</organism>
<feature type="domain" description="L-arabinose isomerase C-terminal" evidence="6">
    <location>
        <begin position="337"/>
        <end position="476"/>
    </location>
</feature>
<accession>A0ABP7WJU3</accession>
<reference evidence="8" key="1">
    <citation type="journal article" date="2019" name="Int. J. Syst. Evol. Microbiol.">
        <title>The Global Catalogue of Microorganisms (GCM) 10K type strain sequencing project: providing services to taxonomists for standard genome sequencing and annotation.</title>
        <authorList>
            <consortium name="The Broad Institute Genomics Platform"/>
            <consortium name="The Broad Institute Genome Sequencing Center for Infectious Disease"/>
            <person name="Wu L."/>
            <person name="Ma J."/>
        </authorList>
    </citation>
    <scope>NUCLEOTIDE SEQUENCE [LARGE SCALE GENOMIC DNA]</scope>
    <source>
        <strain evidence="8">JCM 17085</strain>
    </source>
</reference>
<name>A0ABP7WJU3_9SPHI</name>
<dbReference type="PANTHER" id="PTHR38464">
    <property type="entry name" value="L-ARABINOSE ISOMERASE"/>
    <property type="match status" value="1"/>
</dbReference>
<evidence type="ECO:0000259" key="6">
    <source>
        <dbReference type="Pfam" id="PF11762"/>
    </source>
</evidence>
<dbReference type="Pfam" id="PF11762">
    <property type="entry name" value="Arabinose_Iso_C"/>
    <property type="match status" value="1"/>
</dbReference>
<keyword evidence="8" id="KW-1185">Reference proteome</keyword>